<dbReference type="Proteomes" id="UP001194696">
    <property type="component" value="Unassembled WGS sequence"/>
</dbReference>
<comment type="caution">
    <text evidence="2">The sequence shown here is derived from an EMBL/GenBank/DDBJ whole genome shotgun (WGS) entry which is preliminary data.</text>
</comment>
<dbReference type="InterPro" id="IPR032675">
    <property type="entry name" value="LRR_dom_sf"/>
</dbReference>
<evidence type="ECO:0000313" key="3">
    <source>
        <dbReference type="Proteomes" id="UP001194696"/>
    </source>
</evidence>
<evidence type="ECO:0000256" key="1">
    <source>
        <dbReference type="SAM" id="MobiDB-lite"/>
    </source>
</evidence>
<feature type="region of interest" description="Disordered" evidence="1">
    <location>
        <begin position="136"/>
        <end position="183"/>
    </location>
</feature>
<proteinExistence type="predicted"/>
<dbReference type="Gene3D" id="3.80.10.10">
    <property type="entry name" value="Ribonuclease Inhibitor"/>
    <property type="match status" value="1"/>
</dbReference>
<feature type="compositionally biased region" description="Polar residues" evidence="1">
    <location>
        <begin position="140"/>
        <end position="149"/>
    </location>
</feature>
<organism evidence="2 3">
    <name type="scientific">Linnemannia gamsii</name>
    <dbReference type="NCBI Taxonomy" id="64522"/>
    <lineage>
        <taxon>Eukaryota</taxon>
        <taxon>Fungi</taxon>
        <taxon>Fungi incertae sedis</taxon>
        <taxon>Mucoromycota</taxon>
        <taxon>Mortierellomycotina</taxon>
        <taxon>Mortierellomycetes</taxon>
        <taxon>Mortierellales</taxon>
        <taxon>Mortierellaceae</taxon>
        <taxon>Linnemannia</taxon>
    </lineage>
</organism>
<keyword evidence="3" id="KW-1185">Reference proteome</keyword>
<accession>A0ABQ7KDZ8</accession>
<feature type="region of interest" description="Disordered" evidence="1">
    <location>
        <begin position="499"/>
        <end position="535"/>
    </location>
</feature>
<protein>
    <submittedName>
        <fullName evidence="2">Uncharacterized protein</fullName>
    </submittedName>
</protein>
<name>A0ABQ7KDZ8_9FUNG</name>
<evidence type="ECO:0000313" key="2">
    <source>
        <dbReference type="EMBL" id="KAG0296891.1"/>
    </source>
</evidence>
<sequence>MQTQGRIHQVAAIPSLTNRYLAPSDLSSEGDVSDDERDVEWYLDVYRRHAKYIRRLTVNHPLILEALLEGGLRVPPFFSSPQSSSSSLPVMAEEGKGEKEKEEISLVKQLEHVEILILWTVIRRYFRYRPIPGVRGTHSLDGQNDSAFSDNEEDTAPAPTTANNNNDSNNADTDKDRDKDKTTTTIATERPIICTTDDVIGDAVWRLLLSNPNVKTLDLRQDFSFFRQLLQQSPTALDSIQSVSTQLVQGRLPVLPPKTLKVEANNARFNRYNREDPPGPVNESVEEVTVKYVEHLGQLRQVLFQAPKLKTLHIESLQLLDNTTVREGDYDDSEVEALKKQKEAELEAEAEKTATVSGVQVVRCDHLHRKSSIGLERLFRLTPHLVEFYNSDWTLGYASIFAENCPLLEVVRITSPRYAAFLERDPKNPIVDTVSPLLTSCSKLRVVDIRYELADAKKVKEKPWVCLGMEELRCQFVGVPYLTEKEQATMNRMLAREKKEIEKESKDNKQQPSTSSQSTAIAVRSTEEEELYERTGQATEIRRQVLGQLSQLTRLKHLTLSPDLKITDFTNADMYALIYRSKKDGQHYINYGDIRPDTLHLRLDCGLDQLATLTDLEYLAFESMDPQMRAEDVEWIAKHLGKVKEMRGLALDTHVGMEDDPEREAQRGLLQSLRPDILHTESLG</sequence>
<feature type="compositionally biased region" description="Low complexity" evidence="1">
    <location>
        <begin position="156"/>
        <end position="171"/>
    </location>
</feature>
<feature type="compositionally biased region" description="Basic and acidic residues" evidence="1">
    <location>
        <begin position="172"/>
        <end position="182"/>
    </location>
</feature>
<gene>
    <name evidence="2" type="ORF">BGZ96_008246</name>
</gene>
<feature type="compositionally biased region" description="Basic and acidic residues" evidence="1">
    <location>
        <begin position="499"/>
        <end position="509"/>
    </location>
</feature>
<dbReference type="EMBL" id="JAAAIM010000045">
    <property type="protein sequence ID" value="KAG0296891.1"/>
    <property type="molecule type" value="Genomic_DNA"/>
</dbReference>
<reference evidence="2 3" key="1">
    <citation type="journal article" date="2020" name="Fungal Divers.">
        <title>Resolving the Mortierellaceae phylogeny through synthesis of multi-gene phylogenetics and phylogenomics.</title>
        <authorList>
            <person name="Vandepol N."/>
            <person name="Liber J."/>
            <person name="Desiro A."/>
            <person name="Na H."/>
            <person name="Kennedy M."/>
            <person name="Barry K."/>
            <person name="Grigoriev I.V."/>
            <person name="Miller A.N."/>
            <person name="O'Donnell K."/>
            <person name="Stajich J.E."/>
            <person name="Bonito G."/>
        </authorList>
    </citation>
    <scope>NUCLEOTIDE SEQUENCE [LARGE SCALE GENOMIC DNA]</scope>
    <source>
        <strain evidence="2 3">AD045</strain>
    </source>
</reference>
<feature type="compositionally biased region" description="Polar residues" evidence="1">
    <location>
        <begin position="510"/>
        <end position="520"/>
    </location>
</feature>